<evidence type="ECO:0000313" key="4">
    <source>
        <dbReference type="Proteomes" id="UP000826188"/>
    </source>
</evidence>
<evidence type="ECO:0000313" key="3">
    <source>
        <dbReference type="EMBL" id="MBW3131017.1"/>
    </source>
</evidence>
<dbReference type="EMBL" id="JAHWGL010000149">
    <property type="protein sequence ID" value="MBW3131017.1"/>
    <property type="molecule type" value="Genomic_DNA"/>
</dbReference>
<comment type="caution">
    <text evidence="3">The sequence shown here is derived from an EMBL/GenBank/DDBJ whole genome shotgun (WGS) entry which is preliminary data.</text>
</comment>
<protein>
    <submittedName>
        <fullName evidence="3">T9SS type A sorting domain-containing protein</fullName>
    </submittedName>
</protein>
<organism evidence="3 4">
    <name type="scientific">Hymenobacter profundi</name>
    <dbReference type="NCBI Taxonomy" id="1982110"/>
    <lineage>
        <taxon>Bacteria</taxon>
        <taxon>Pseudomonadati</taxon>
        <taxon>Bacteroidota</taxon>
        <taxon>Cytophagia</taxon>
        <taxon>Cytophagales</taxon>
        <taxon>Hymenobacteraceae</taxon>
        <taxon>Hymenobacter</taxon>
    </lineage>
</organism>
<feature type="chain" id="PRO_5045639711" evidence="1">
    <location>
        <begin position="37"/>
        <end position="902"/>
    </location>
</feature>
<proteinExistence type="predicted"/>
<keyword evidence="1" id="KW-0732">Signal</keyword>
<gene>
    <name evidence="3" type="ORF">KYK14_20835</name>
</gene>
<dbReference type="Proteomes" id="UP000826188">
    <property type="component" value="Unassembled WGS sequence"/>
</dbReference>
<feature type="domain" description="Secretion system C-terminal sorting" evidence="2">
    <location>
        <begin position="828"/>
        <end position="898"/>
    </location>
</feature>
<dbReference type="InterPro" id="IPR026444">
    <property type="entry name" value="Secre_tail"/>
</dbReference>
<feature type="signal peptide" evidence="1">
    <location>
        <begin position="1"/>
        <end position="36"/>
    </location>
</feature>
<sequence>MQHLYTTPTERPARRRLGRLLGLCALALGLQLPAQAQLNYNQYTGENVAGTYTDLGSAGTAIATANTDDANSAAQNIGFSFRYNAQNFTQFVLNTNGYLRLGSAAPSTAYFFSDPDKITGGPLNSTNAADVNLLLPFNEDLTAGTSPTEYRTATTGAAPNRVCTIQWKNVSDKARGTKASQYTNFSFQVKLYETSNTIEFVYGPATSGPTAVSYKTVAVGIKGSNATPTANAEIITLTKEAEQPWAQARFFTGPVFFDILNTVVPDAGRTYRFNTRKANDAATVSVFTYGQLSPEAAPHTAQTIIYNAGTTTLTNVPVTLTVAGASTFTSTKTIASLPANRLTLVTFDPYPATTLGANTLTVSVGNDALNSNNQKTTTQTVTSNRLAYETPNQFIDDYLPLLGTNGAFAAKYTITQSTTVNSATLALISNGPSSSTYRVVLYDALGPNGGPGNELYVSPSQAVPADSRRVTVTLPNVVVNSSFYVGMRFDQDSDDFSLGAQIEDPLRPNTFYFTAPGSSLSTWEVFEDFDEFYYLRPAISVGFGAVPPCQTPVNFQFTAVTTTSANITFTASAGTGLYVAEYGPAGFAPGSGTTITSATSPITLTGLAAATTYDVYVSKSCGGTAGTSARYGPLKLTTACQPTAVTFPYTQNFDAANTLPCGYTILDANNDGYSWRLTNITDLISSSPNAIAYIYNEDDTTVGANDWFFTTALPLTAGQQYNMSFKYRVGSYDDGTVIPEGLEIRYGTAPTVAAMTAGASVYNNTNLNSTAFATVSAQAIQPATTGQYYIGFHAISNPDAYVLVIDDIAITTTALPVNQALSRAIEAYPNPTTGMLRLNLSASSARQRRATVFNTLGQVVLTRPLNTAAEQQLDLSTLSNGLYTVQLQLDNDVVVKRVSLQK</sequence>
<dbReference type="NCBIfam" id="NF038128">
    <property type="entry name" value="choice_anch_J"/>
    <property type="match status" value="1"/>
</dbReference>
<dbReference type="NCBIfam" id="TIGR04183">
    <property type="entry name" value="Por_Secre_tail"/>
    <property type="match status" value="1"/>
</dbReference>
<dbReference type="RefSeq" id="WP_219161617.1">
    <property type="nucleotide sequence ID" value="NZ_JAHWGL010000149.1"/>
</dbReference>
<accession>A0ABS6X5A0</accession>
<reference evidence="3 4" key="1">
    <citation type="submission" date="2021-07" db="EMBL/GenBank/DDBJ databases">
        <title>Hymenobacter profundi sp. nov., isolated from deep-sea water.</title>
        <authorList>
            <person name="Kim M.K."/>
        </authorList>
    </citation>
    <scope>NUCLEOTIDE SEQUENCE [LARGE SCALE GENOMIC DNA]</scope>
    <source>
        <strain evidence="3 4">M2</strain>
    </source>
</reference>
<name>A0ABS6X5A0_9BACT</name>
<dbReference type="Pfam" id="PF18962">
    <property type="entry name" value="Por_Secre_tail"/>
    <property type="match status" value="1"/>
</dbReference>
<evidence type="ECO:0000256" key="1">
    <source>
        <dbReference type="SAM" id="SignalP"/>
    </source>
</evidence>
<evidence type="ECO:0000259" key="2">
    <source>
        <dbReference type="Pfam" id="PF18962"/>
    </source>
</evidence>
<keyword evidence="4" id="KW-1185">Reference proteome</keyword>